<organism evidence="1 2">
    <name type="scientific">Inconstantimicrobium mannanitabidum</name>
    <dbReference type="NCBI Taxonomy" id="1604901"/>
    <lineage>
        <taxon>Bacteria</taxon>
        <taxon>Bacillati</taxon>
        <taxon>Bacillota</taxon>
        <taxon>Clostridia</taxon>
        <taxon>Eubacteriales</taxon>
        <taxon>Clostridiaceae</taxon>
        <taxon>Inconstantimicrobium</taxon>
    </lineage>
</organism>
<proteinExistence type="predicted"/>
<dbReference type="EMBL" id="BROD01000001">
    <property type="protein sequence ID" value="GKX66369.1"/>
    <property type="molecule type" value="Genomic_DNA"/>
</dbReference>
<dbReference type="Proteomes" id="UP001058074">
    <property type="component" value="Unassembled WGS sequence"/>
</dbReference>
<sequence>MFDFDINYPSPNYKTYIEYVYEFCKDNGFSMILKGSLAKGTATKFSDIDLIILGDLDCTKVDEIITLYGTPVMTNFTENPKGIIILVYQDTTAVDLDIRKTISQEDLINSRVLLKYDTNFIIDNKEIIRKQVESSYIPTRPEWYKALRLLHRGTIKYLSNKTDSAYDLLEEIKENIISLNITNLSFNNNFEDDIKSIFNKFCKEYKVDSQIEVLFNNLFKEF</sequence>
<gene>
    <name evidence="1" type="ORF">rsdtw13_16270</name>
</gene>
<name>A0ACB5RBV5_9CLOT</name>
<evidence type="ECO:0000313" key="1">
    <source>
        <dbReference type="EMBL" id="GKX66369.1"/>
    </source>
</evidence>
<protein>
    <submittedName>
        <fullName evidence="1">Uncharacterized protein</fullName>
    </submittedName>
</protein>
<accession>A0ACB5RBV5</accession>
<comment type="caution">
    <text evidence="1">The sequence shown here is derived from an EMBL/GenBank/DDBJ whole genome shotgun (WGS) entry which is preliminary data.</text>
</comment>
<reference evidence="1" key="1">
    <citation type="journal article" date="2025" name="Int. J. Syst. Evol. Microbiol.">
        <title>Inconstantimicrobium mannanitabidum sp. nov., a novel member of the family Clostridiaceae isolated from anoxic soil under the treatment of reductive soil disinfestation.</title>
        <authorList>
            <person name="Ueki A."/>
            <person name="Tonouchi A."/>
            <person name="Honma S."/>
            <person name="Kaku N."/>
            <person name="Ueki K."/>
        </authorList>
    </citation>
    <scope>NUCLEOTIDE SEQUENCE</scope>
    <source>
        <strain evidence="1">TW13</strain>
    </source>
</reference>
<evidence type="ECO:0000313" key="2">
    <source>
        <dbReference type="Proteomes" id="UP001058074"/>
    </source>
</evidence>
<keyword evidence="2" id="KW-1185">Reference proteome</keyword>